<evidence type="ECO:0000256" key="1">
    <source>
        <dbReference type="SAM" id="MobiDB-lite"/>
    </source>
</evidence>
<name>A0AAW1HDP4_SAPOF</name>
<dbReference type="InterPro" id="IPR003611">
    <property type="entry name" value="NUMOD3"/>
</dbReference>
<gene>
    <name evidence="3" type="ORF">RND81_12G215500</name>
</gene>
<accession>A0AAW1HDP4</accession>
<evidence type="ECO:0000259" key="2">
    <source>
        <dbReference type="SMART" id="SM00496"/>
    </source>
</evidence>
<organism evidence="3 4">
    <name type="scientific">Saponaria officinalis</name>
    <name type="common">Common soapwort</name>
    <name type="synonym">Lychnis saponaria</name>
    <dbReference type="NCBI Taxonomy" id="3572"/>
    <lineage>
        <taxon>Eukaryota</taxon>
        <taxon>Viridiplantae</taxon>
        <taxon>Streptophyta</taxon>
        <taxon>Embryophyta</taxon>
        <taxon>Tracheophyta</taxon>
        <taxon>Spermatophyta</taxon>
        <taxon>Magnoliopsida</taxon>
        <taxon>eudicotyledons</taxon>
        <taxon>Gunneridae</taxon>
        <taxon>Pentapetalae</taxon>
        <taxon>Caryophyllales</taxon>
        <taxon>Caryophyllaceae</taxon>
        <taxon>Caryophylleae</taxon>
        <taxon>Saponaria</taxon>
    </lineage>
</organism>
<evidence type="ECO:0000313" key="4">
    <source>
        <dbReference type="Proteomes" id="UP001443914"/>
    </source>
</evidence>
<reference evidence="3 4" key="1">
    <citation type="submission" date="2024-03" db="EMBL/GenBank/DDBJ databases">
        <title>WGS assembly of Saponaria officinalis var. Norfolk2.</title>
        <authorList>
            <person name="Jenkins J."/>
            <person name="Shu S."/>
            <person name="Grimwood J."/>
            <person name="Barry K."/>
            <person name="Goodstein D."/>
            <person name="Schmutz J."/>
            <person name="Leebens-Mack J."/>
            <person name="Osbourn A."/>
        </authorList>
    </citation>
    <scope>NUCLEOTIDE SEQUENCE [LARGE SCALE GENOMIC DNA]</scope>
    <source>
        <strain evidence="4">cv. Norfolk2</strain>
        <strain evidence="3">JIC</strain>
        <tissue evidence="3">Leaf</tissue>
    </source>
</reference>
<dbReference type="GO" id="GO:0003677">
    <property type="term" value="F:DNA binding"/>
    <property type="evidence" value="ECO:0007669"/>
    <property type="project" value="InterPro"/>
</dbReference>
<protein>
    <recommendedName>
        <fullName evidence="2">Nuclease associated modular domain-containing protein</fullName>
    </recommendedName>
</protein>
<keyword evidence="4" id="KW-1185">Reference proteome</keyword>
<dbReference type="EMBL" id="JBDFQZ010000012">
    <property type="protein sequence ID" value="KAK9674167.1"/>
    <property type="molecule type" value="Genomic_DNA"/>
</dbReference>
<feature type="compositionally biased region" description="Basic residues" evidence="1">
    <location>
        <begin position="281"/>
        <end position="293"/>
    </location>
</feature>
<dbReference type="SMART" id="SM00496">
    <property type="entry name" value="IENR2"/>
    <property type="match status" value="2"/>
</dbReference>
<proteinExistence type="predicted"/>
<dbReference type="EMBL" id="JBDFQZ010000012">
    <property type="protein sequence ID" value="KAK9674166.1"/>
    <property type="molecule type" value="Genomic_DNA"/>
</dbReference>
<dbReference type="AlphaFoldDB" id="A0AAW1HDP4"/>
<evidence type="ECO:0000313" key="3">
    <source>
        <dbReference type="EMBL" id="KAK9674167.1"/>
    </source>
</evidence>
<comment type="caution">
    <text evidence="3">The sequence shown here is derived from an EMBL/GenBank/DDBJ whole genome shotgun (WGS) entry which is preliminary data.</text>
</comment>
<feature type="compositionally biased region" description="Basic and acidic residues" evidence="1">
    <location>
        <begin position="268"/>
        <end position="280"/>
    </location>
</feature>
<dbReference type="Pfam" id="PF07460">
    <property type="entry name" value="NUMOD3"/>
    <property type="match status" value="1"/>
</dbReference>
<sequence>MAFPHMAFLVQSRPLQRSSCVHLCPNLLTTMDYVDNQVIAFKIYRHSSPLKCSTIPLAIGSYLAKQHPLTEVDDESIDMEIHSKSTICSNLHHKEGSGETGKLDYHHFETVVTCSMKELRETLRRRRIGMANKGKVPWNKGGKHTPETRAKIKERTLEAMRDPKVRRKLSETPRMHSEQSKKKIGSSLRQLWAKRLKSKRSKERFYFSWADSVAEAARKGGINEDQLNWDSHEKLMKEIARRRHKHAEEKVKEKVIRGIQAVKKARGKKLDRNHKGEPRAKQKVTRSCKTRKKNKEEVISSDLSLDARSTKTTESKAIDGPFRTHSGVMSYLHSALEKIDIESIKEEQKRKTISLADQIQAAKIRRQKLSTADPHYKTFFGG</sequence>
<dbReference type="PANTHER" id="PTHR34199">
    <property type="entry name" value="NUMOD3 MOTIF FAMILY PROTEIN, EXPRESSED"/>
    <property type="match status" value="1"/>
</dbReference>
<feature type="domain" description="Nuclease associated modular" evidence="2">
    <location>
        <begin position="172"/>
        <end position="188"/>
    </location>
</feature>
<feature type="region of interest" description="Disordered" evidence="1">
    <location>
        <begin position="263"/>
        <end position="296"/>
    </location>
</feature>
<dbReference type="Proteomes" id="UP001443914">
    <property type="component" value="Unassembled WGS sequence"/>
</dbReference>
<dbReference type="PANTHER" id="PTHR34199:SF1">
    <property type="entry name" value="HISTONE-LYSINE N-METHYLTRANSFERASE, H3 LYSINE-79 SPECIFIC-LIKE PROTEIN"/>
    <property type="match status" value="1"/>
</dbReference>
<feature type="domain" description="Nuclease associated modular" evidence="2">
    <location>
        <begin position="140"/>
        <end position="156"/>
    </location>
</feature>